<dbReference type="GO" id="GO:0005737">
    <property type="term" value="C:cytoplasm"/>
    <property type="evidence" value="ECO:0007669"/>
    <property type="project" value="UniProtKB-SubCell"/>
</dbReference>
<dbReference type="CDD" id="cd07961">
    <property type="entry name" value="Anticodon_Ia_Ile_ABEc"/>
    <property type="match status" value="1"/>
</dbReference>
<dbReference type="InterPro" id="IPR013155">
    <property type="entry name" value="M/V/L/I-tRNA-synth_anticd-bd"/>
</dbReference>
<dbReference type="InterPro" id="IPR002300">
    <property type="entry name" value="aa-tRNA-synth_Ia"/>
</dbReference>
<dbReference type="InterPro" id="IPR002301">
    <property type="entry name" value="Ile-tRNA-ligase"/>
</dbReference>
<dbReference type="FunFam" id="3.40.50.620:FF:000075">
    <property type="entry name" value="Isoleucine--tRNA ligase"/>
    <property type="match status" value="1"/>
</dbReference>
<evidence type="ECO:0000256" key="9">
    <source>
        <dbReference type="ARBA" id="ARBA00022833"/>
    </source>
</evidence>
<dbReference type="GO" id="GO:0008270">
    <property type="term" value="F:zinc ion binding"/>
    <property type="evidence" value="ECO:0007669"/>
    <property type="project" value="UniProtKB-UniRule"/>
</dbReference>
<evidence type="ECO:0000313" key="19">
    <source>
        <dbReference type="Proteomes" id="UP000650511"/>
    </source>
</evidence>
<accession>A0A8J3A8F5</accession>
<dbReference type="GO" id="GO:0000049">
    <property type="term" value="F:tRNA binding"/>
    <property type="evidence" value="ECO:0007669"/>
    <property type="project" value="InterPro"/>
</dbReference>
<dbReference type="Pfam" id="PF08264">
    <property type="entry name" value="Anticodon_1"/>
    <property type="match status" value="1"/>
</dbReference>
<dbReference type="SUPFAM" id="SSF47323">
    <property type="entry name" value="Anticodon-binding domain of a subclass of class I aminoacyl-tRNA synthetases"/>
    <property type="match status" value="1"/>
</dbReference>
<gene>
    <name evidence="15 18" type="primary">ileS</name>
    <name evidence="18" type="ORF">GCM10011354_08660</name>
</gene>
<keyword evidence="8 15" id="KW-0547">Nucleotide-binding</keyword>
<dbReference type="InterPro" id="IPR009080">
    <property type="entry name" value="tRNAsynth_Ia_anticodon-bd"/>
</dbReference>
<organism evidence="18 19">
    <name type="scientific">Egicoccus halophilus</name>
    <dbReference type="NCBI Taxonomy" id="1670830"/>
    <lineage>
        <taxon>Bacteria</taxon>
        <taxon>Bacillati</taxon>
        <taxon>Actinomycetota</taxon>
        <taxon>Nitriliruptoria</taxon>
        <taxon>Egicoccales</taxon>
        <taxon>Egicoccaceae</taxon>
        <taxon>Egicoccus</taxon>
    </lineage>
</organism>
<dbReference type="OrthoDB" id="9810365at2"/>
<dbReference type="InterPro" id="IPR023586">
    <property type="entry name" value="Ile-tRNA-ligase_type2"/>
</dbReference>
<reference evidence="18" key="1">
    <citation type="journal article" date="2014" name="Int. J. Syst. Evol. Microbiol.">
        <title>Complete genome sequence of Corynebacterium casei LMG S-19264T (=DSM 44701T), isolated from a smear-ripened cheese.</title>
        <authorList>
            <consortium name="US DOE Joint Genome Institute (JGI-PGF)"/>
            <person name="Walter F."/>
            <person name="Albersmeier A."/>
            <person name="Kalinowski J."/>
            <person name="Ruckert C."/>
        </authorList>
    </citation>
    <scope>NUCLEOTIDE SEQUENCE</scope>
    <source>
        <strain evidence="18">CGMCC 1.14988</strain>
    </source>
</reference>
<dbReference type="GO" id="GO:0004822">
    <property type="term" value="F:isoleucine-tRNA ligase activity"/>
    <property type="evidence" value="ECO:0007669"/>
    <property type="project" value="UniProtKB-UniRule"/>
</dbReference>
<dbReference type="Proteomes" id="UP000650511">
    <property type="component" value="Unassembled WGS sequence"/>
</dbReference>
<comment type="subcellular location">
    <subcellularLocation>
        <location evidence="2 15">Cytoplasm</location>
    </subcellularLocation>
</comment>
<keyword evidence="19" id="KW-1185">Reference proteome</keyword>
<dbReference type="SUPFAM" id="SSF50677">
    <property type="entry name" value="ValRS/IleRS/LeuRS editing domain"/>
    <property type="match status" value="1"/>
</dbReference>
<evidence type="ECO:0000259" key="16">
    <source>
        <dbReference type="Pfam" id="PF00133"/>
    </source>
</evidence>
<comment type="caution">
    <text evidence="18">The sequence shown here is derived from an EMBL/GenBank/DDBJ whole genome shotgun (WGS) entry which is preliminary data.</text>
</comment>
<evidence type="ECO:0000256" key="11">
    <source>
        <dbReference type="ARBA" id="ARBA00022917"/>
    </source>
</evidence>
<dbReference type="PRINTS" id="PR00984">
    <property type="entry name" value="TRNASYNTHILE"/>
</dbReference>
<dbReference type="GO" id="GO:0005524">
    <property type="term" value="F:ATP binding"/>
    <property type="evidence" value="ECO:0007669"/>
    <property type="project" value="UniProtKB-UniRule"/>
</dbReference>
<dbReference type="Gene3D" id="3.40.50.620">
    <property type="entry name" value="HUPs"/>
    <property type="match status" value="2"/>
</dbReference>
<dbReference type="InterPro" id="IPR014729">
    <property type="entry name" value="Rossmann-like_a/b/a_fold"/>
</dbReference>
<evidence type="ECO:0000256" key="5">
    <source>
        <dbReference type="ARBA" id="ARBA00022490"/>
    </source>
</evidence>
<comment type="similarity">
    <text evidence="3 15">Belongs to the class-I aminoacyl-tRNA synthetase family. IleS type 2 subfamily.</text>
</comment>
<evidence type="ECO:0000256" key="13">
    <source>
        <dbReference type="ARBA" id="ARBA00025217"/>
    </source>
</evidence>
<evidence type="ECO:0000256" key="3">
    <source>
        <dbReference type="ARBA" id="ARBA00007078"/>
    </source>
</evidence>
<dbReference type="FunFam" id="3.40.50.620:FF:000063">
    <property type="entry name" value="Isoleucine--tRNA ligase"/>
    <property type="match status" value="1"/>
</dbReference>
<sequence>MTTWPSVAPQPDLPQLEAQVLDRWRALDVFARSVEQRADAPVWTFFEGPPTANGRPGTHHVEARTFKDIFPRYRTMKGFFVRRKGGWDCHGLPVELEVEKELGLNSKADIEAYGIEKFNARCRESVLRYVDVWERLTERIGFWIDTDDPYRTMDATYVDSLWWGLKELWDRDLIFEDHRVAPYCGRCGTALSDAEVAQGYQTVEDPSVFVRFPLLDGPLADEGAALLVWTTTPWTLPSNTACAVGADVRYQLVRVSATDAGGEDELLVLAADLVERVLGERGDQLYEVVREVAPDELVGAHYEAPFTIVAPEADQDWRYVVTADFVTTTDGSGIVHLAPAFGADDMAVGREHGLPVLNPVDREGKFTVGPWAGSFVKDADPDIIRELTAGGRLFQATRYSHTYPHCWRCKRPLIYYAKPSWYIRTTAVRDQLLANNAGIDWHPEHIRDGRFGNWLENNVDWALSRDRYWGTPLPFWRCEDGHVTVVGSRAELSTLSGEDHAELDPHRPYVDEVVLPCGQCGQTATRVPDVADAWFDSGAMPYAQWGYPHQGREEFARHYPADYICEAIDQTRGWFYTLLAESTLLFGDSSYRTCVCLGHIVDEDGRKMSKSLGNILDPWELIERNGADALRWLMLAEGNPWVSRRVGPQLLDEIVRRFLLTIWNTHVFFTTYAAIDGFDLATPAPAVAERPAADRWVLAELADVVTVVDTALERYDVSSATRRLERFVDDLSNWYVRRNRRRFWKAVADDPADKAAAYHTLHTCLRTLAQLLAPFTPFFAERLWQDLVVSQDGQAPPSVHLTDFPVAAGEWADESLRQAMGTARRVVELGRQARTTSAVKVRQPLARALVTVPEAERVGLATLVADIADELNVKQVELADGTGDLVERSLKPNFRALGPAFGKRSPAVGDALRKADPDTAAAVAAALADAGEAVLTVDGEPVTLSTGMVEVVETSRTGWAVASQGGTSFALDTALSRELEVEGAARELVRAVNDLRKGAGLALDDRIVLRLVVDPSALDAELAAGGLYDLVAREVLATTIERDAVPDDAAEVDLGPGTARVAMERVR</sequence>
<evidence type="ECO:0000256" key="12">
    <source>
        <dbReference type="ARBA" id="ARBA00023146"/>
    </source>
</evidence>
<dbReference type="Gene3D" id="1.10.730.10">
    <property type="entry name" value="Isoleucyl-tRNA Synthetase, Domain 1"/>
    <property type="match status" value="1"/>
</dbReference>
<dbReference type="Gene3D" id="3.90.740.10">
    <property type="entry name" value="Valyl/Leucyl/Isoleucyl-tRNA synthetase, editing domain"/>
    <property type="match status" value="1"/>
</dbReference>
<dbReference type="GO" id="GO:0002161">
    <property type="term" value="F:aminoacyl-tRNA deacylase activity"/>
    <property type="evidence" value="ECO:0007669"/>
    <property type="project" value="InterPro"/>
</dbReference>
<reference evidence="18" key="2">
    <citation type="submission" date="2020-09" db="EMBL/GenBank/DDBJ databases">
        <authorList>
            <person name="Sun Q."/>
            <person name="Zhou Y."/>
        </authorList>
    </citation>
    <scope>NUCLEOTIDE SEQUENCE</scope>
    <source>
        <strain evidence="18">CGMCC 1.14988</strain>
    </source>
</reference>
<comment type="cofactor">
    <cofactor evidence="1 15">
        <name>Zn(2+)</name>
        <dbReference type="ChEBI" id="CHEBI:29105"/>
    </cofactor>
</comment>
<dbReference type="CDD" id="cd00818">
    <property type="entry name" value="IleRS_core"/>
    <property type="match status" value="1"/>
</dbReference>
<evidence type="ECO:0000256" key="7">
    <source>
        <dbReference type="ARBA" id="ARBA00022723"/>
    </source>
</evidence>
<dbReference type="InterPro" id="IPR009008">
    <property type="entry name" value="Val/Leu/Ile-tRNA-synth_edit"/>
</dbReference>
<evidence type="ECO:0000256" key="6">
    <source>
        <dbReference type="ARBA" id="ARBA00022598"/>
    </source>
</evidence>
<protein>
    <recommendedName>
        <fullName evidence="15">Isoleucine--tRNA ligase</fullName>
        <ecNumber evidence="15">6.1.1.5</ecNumber>
    </recommendedName>
    <alternativeName>
        <fullName evidence="15">Isoleucyl-tRNA synthetase</fullName>
        <shortName evidence="15">IleRS</shortName>
    </alternativeName>
</protein>
<dbReference type="GO" id="GO:0006428">
    <property type="term" value="P:isoleucyl-tRNA aminoacylation"/>
    <property type="evidence" value="ECO:0007669"/>
    <property type="project" value="UniProtKB-UniRule"/>
</dbReference>
<evidence type="ECO:0000256" key="14">
    <source>
        <dbReference type="ARBA" id="ARBA00048359"/>
    </source>
</evidence>
<dbReference type="Pfam" id="PF19302">
    <property type="entry name" value="DUF5915"/>
    <property type="match status" value="1"/>
</dbReference>
<evidence type="ECO:0000256" key="2">
    <source>
        <dbReference type="ARBA" id="ARBA00004496"/>
    </source>
</evidence>
<dbReference type="SUPFAM" id="SSF52374">
    <property type="entry name" value="Nucleotidylyl transferase"/>
    <property type="match status" value="1"/>
</dbReference>
<dbReference type="AlphaFoldDB" id="A0A8J3A8F5"/>
<dbReference type="PANTHER" id="PTHR42780">
    <property type="entry name" value="SOLEUCYL-TRNA SYNTHETASE"/>
    <property type="match status" value="1"/>
</dbReference>
<dbReference type="Gene3D" id="3.30.720.200">
    <property type="match status" value="1"/>
</dbReference>
<evidence type="ECO:0000256" key="8">
    <source>
        <dbReference type="ARBA" id="ARBA00022741"/>
    </source>
</evidence>
<keyword evidence="6 15" id="KW-0436">Ligase</keyword>
<evidence type="ECO:0000256" key="10">
    <source>
        <dbReference type="ARBA" id="ARBA00022840"/>
    </source>
</evidence>
<evidence type="ECO:0000313" key="18">
    <source>
        <dbReference type="EMBL" id="GGI04351.1"/>
    </source>
</evidence>
<keyword evidence="11 15" id="KW-0648">Protein biosynthesis</keyword>
<keyword evidence="12 15" id="KW-0030">Aminoacyl-tRNA synthetase</keyword>
<dbReference type="EC" id="6.1.1.5" evidence="15"/>
<dbReference type="InterPro" id="IPR033709">
    <property type="entry name" value="Anticodon_Ile_ABEc"/>
</dbReference>
<dbReference type="NCBIfam" id="TIGR00392">
    <property type="entry name" value="ileS"/>
    <property type="match status" value="1"/>
</dbReference>
<dbReference type="EMBL" id="BMHA01000003">
    <property type="protein sequence ID" value="GGI04351.1"/>
    <property type="molecule type" value="Genomic_DNA"/>
</dbReference>
<proteinExistence type="inferred from homology"/>
<feature type="domain" description="Methionyl/Valyl/Leucyl/Isoleucyl-tRNA synthetase anticodon-binding" evidence="17">
    <location>
        <begin position="694"/>
        <end position="845"/>
    </location>
</feature>
<dbReference type="RefSeq" id="WP_130649599.1">
    <property type="nucleotide sequence ID" value="NZ_BMHA01000003.1"/>
</dbReference>
<comment type="function">
    <text evidence="13 15">Catalyzes the attachment of isoleucine to tRNA(Ile). As IleRS can inadvertently accommodate and process structurally similar amino acids such as valine, to avoid such errors it has two additional distinct tRNA(Ile)-dependent editing activities. One activity is designated as 'pretransfer' editing and involves the hydrolysis of activated Val-AMP. The other activity is designated 'posttransfer' editing and involves deacylation of mischarged Val-tRNA(Ile).</text>
</comment>
<keyword evidence="7 15" id="KW-0479">Metal-binding</keyword>
<dbReference type="Pfam" id="PF00133">
    <property type="entry name" value="tRNA-synt_1"/>
    <property type="match status" value="1"/>
</dbReference>
<feature type="short sequence motif" description="'KMSKS' region" evidence="15">
    <location>
        <begin position="607"/>
        <end position="611"/>
    </location>
</feature>
<evidence type="ECO:0000259" key="17">
    <source>
        <dbReference type="Pfam" id="PF08264"/>
    </source>
</evidence>
<comment type="domain">
    <text evidence="15">IleRS has two distinct active sites: one for aminoacylation and one for editing. The misactivated valine is translocated from the active site to the editing site, which sterically excludes the correctly activated isoleucine. The single editing site contains two valyl binding pockets, one specific for each substrate (Val-AMP or Val-tRNA(Ile)).</text>
</comment>
<keyword evidence="10 15" id="KW-0067">ATP-binding</keyword>
<evidence type="ECO:0000256" key="1">
    <source>
        <dbReference type="ARBA" id="ARBA00001947"/>
    </source>
</evidence>
<evidence type="ECO:0000256" key="15">
    <source>
        <dbReference type="HAMAP-Rule" id="MF_02003"/>
    </source>
</evidence>
<comment type="catalytic activity">
    <reaction evidence="14 15">
        <text>tRNA(Ile) + L-isoleucine + ATP = L-isoleucyl-tRNA(Ile) + AMP + diphosphate</text>
        <dbReference type="Rhea" id="RHEA:11060"/>
        <dbReference type="Rhea" id="RHEA-COMP:9666"/>
        <dbReference type="Rhea" id="RHEA-COMP:9695"/>
        <dbReference type="ChEBI" id="CHEBI:30616"/>
        <dbReference type="ChEBI" id="CHEBI:33019"/>
        <dbReference type="ChEBI" id="CHEBI:58045"/>
        <dbReference type="ChEBI" id="CHEBI:78442"/>
        <dbReference type="ChEBI" id="CHEBI:78528"/>
        <dbReference type="ChEBI" id="CHEBI:456215"/>
        <dbReference type="EC" id="6.1.1.5"/>
    </reaction>
</comment>
<comment type="subunit">
    <text evidence="4 15">Monomer.</text>
</comment>
<feature type="domain" description="Aminoacyl-tRNA synthetase class Ia" evidence="16">
    <location>
        <begin position="19"/>
        <end position="635"/>
    </location>
</feature>
<name>A0A8J3A8F5_9ACTN</name>
<dbReference type="HAMAP" id="MF_02003">
    <property type="entry name" value="Ile_tRNA_synth_type2"/>
    <property type="match status" value="1"/>
</dbReference>
<feature type="binding site" evidence="15">
    <location>
        <position position="610"/>
    </location>
    <ligand>
        <name>ATP</name>
        <dbReference type="ChEBI" id="CHEBI:30616"/>
    </ligand>
</feature>
<keyword evidence="5 15" id="KW-0963">Cytoplasm</keyword>
<dbReference type="PANTHER" id="PTHR42780:SF1">
    <property type="entry name" value="ISOLEUCINE--TRNA LIGASE, CYTOPLASMIC"/>
    <property type="match status" value="1"/>
</dbReference>
<evidence type="ECO:0000256" key="4">
    <source>
        <dbReference type="ARBA" id="ARBA00011245"/>
    </source>
</evidence>
<feature type="short sequence motif" description="'HIGH' region" evidence="15">
    <location>
        <begin position="50"/>
        <end position="60"/>
    </location>
</feature>
<keyword evidence="9 15" id="KW-0862">Zinc</keyword>